<dbReference type="EMBL" id="CM042023">
    <property type="protein sequence ID" value="KAI3812979.1"/>
    <property type="molecule type" value="Genomic_DNA"/>
</dbReference>
<evidence type="ECO:0000313" key="1">
    <source>
        <dbReference type="EMBL" id="KAI3812979.1"/>
    </source>
</evidence>
<sequence>MLLNLHNRRNTAFEASKNHELDQSIPHFNLKLQILCRVNHTQLLISWHVVQQEWGPVAPTPLPEPRNREWIWITHSQFSNQKKATRTIGEILQAMWSHPWQSWRDVSKEDGDRMFERFNGYYQWESKHTLGSQTYVTSKLKLDKELGRPATVDEIWMQSHGKKGTRPLDRLLRCRGGEGLEAGGLEEIDLQNHVEWVDSRAEESFKSYQESIKEKYGDDNGKHPLFDEDSWIEAFGGKKKEMKRFNG</sequence>
<accession>A0ACB9IXI8</accession>
<evidence type="ECO:0000313" key="2">
    <source>
        <dbReference type="Proteomes" id="UP001056120"/>
    </source>
</evidence>
<reference evidence="1 2" key="2">
    <citation type="journal article" date="2022" name="Mol. Ecol. Resour.">
        <title>The genomes of chicory, endive, great burdock and yacon provide insights into Asteraceae paleo-polyploidization history and plant inulin production.</title>
        <authorList>
            <person name="Fan W."/>
            <person name="Wang S."/>
            <person name="Wang H."/>
            <person name="Wang A."/>
            <person name="Jiang F."/>
            <person name="Liu H."/>
            <person name="Zhao H."/>
            <person name="Xu D."/>
            <person name="Zhang Y."/>
        </authorList>
    </citation>
    <scope>NUCLEOTIDE SEQUENCE [LARGE SCALE GENOMIC DNA]</scope>
    <source>
        <strain evidence="2">cv. Yunnan</strain>
        <tissue evidence="1">Leaves</tissue>
    </source>
</reference>
<keyword evidence="2" id="KW-1185">Reference proteome</keyword>
<dbReference type="Proteomes" id="UP001056120">
    <property type="component" value="Linkage Group LG06"/>
</dbReference>
<reference evidence="2" key="1">
    <citation type="journal article" date="2022" name="Mol. Ecol. Resour.">
        <title>The genomes of chicory, endive, great burdock and yacon provide insights into Asteraceae palaeo-polyploidization history and plant inulin production.</title>
        <authorList>
            <person name="Fan W."/>
            <person name="Wang S."/>
            <person name="Wang H."/>
            <person name="Wang A."/>
            <person name="Jiang F."/>
            <person name="Liu H."/>
            <person name="Zhao H."/>
            <person name="Xu D."/>
            <person name="Zhang Y."/>
        </authorList>
    </citation>
    <scope>NUCLEOTIDE SEQUENCE [LARGE SCALE GENOMIC DNA]</scope>
    <source>
        <strain evidence="2">cv. Yunnan</strain>
    </source>
</reference>
<protein>
    <submittedName>
        <fullName evidence="1">Uncharacterized protein</fullName>
    </submittedName>
</protein>
<gene>
    <name evidence="1" type="ORF">L1987_17692</name>
</gene>
<proteinExistence type="predicted"/>
<name>A0ACB9IXI8_9ASTR</name>
<comment type="caution">
    <text evidence="1">The sequence shown here is derived from an EMBL/GenBank/DDBJ whole genome shotgun (WGS) entry which is preliminary data.</text>
</comment>
<organism evidence="1 2">
    <name type="scientific">Smallanthus sonchifolius</name>
    <dbReference type="NCBI Taxonomy" id="185202"/>
    <lineage>
        <taxon>Eukaryota</taxon>
        <taxon>Viridiplantae</taxon>
        <taxon>Streptophyta</taxon>
        <taxon>Embryophyta</taxon>
        <taxon>Tracheophyta</taxon>
        <taxon>Spermatophyta</taxon>
        <taxon>Magnoliopsida</taxon>
        <taxon>eudicotyledons</taxon>
        <taxon>Gunneridae</taxon>
        <taxon>Pentapetalae</taxon>
        <taxon>asterids</taxon>
        <taxon>campanulids</taxon>
        <taxon>Asterales</taxon>
        <taxon>Asteraceae</taxon>
        <taxon>Asteroideae</taxon>
        <taxon>Heliantheae alliance</taxon>
        <taxon>Millerieae</taxon>
        <taxon>Smallanthus</taxon>
    </lineage>
</organism>